<dbReference type="EMBL" id="WIWS01000061">
    <property type="protein sequence ID" value="KAF3214009.1"/>
    <property type="molecule type" value="Genomic_DNA"/>
</dbReference>
<proteinExistence type="predicted"/>
<sequence>MANMITGPGDDLEPSGDPGEPIFTLAWDCDDLLQQCLREAAESSYVETEIIEDYERRFTAWQEYLGVFAEKRVSLDRRLYKQPEIQDVVIRLLLILKRNLDQLTEVHDIASGNQESKIQHLPIQDPENLSSSVDVDLNIDEISSVITYSCEAIDEALVELSQVAVAIRQSSKNSETARARKYASENLDLTSLEMISLLALEKLYPSAPESLVFQIAQSMIDRYARLKLRAFRHEQLKVDIRSRPQVPKSLSPTVREQSLEELVAIDNTKPGNLPPPQNILTQNQSILPPKHTKNLQLAPTITSANWTQFQGNLDVLRGPRSQSGTTVVLAQKNEPPIPRFKSNQDRRCQWSFTKIGDDCIKEGRWTISGRHHPSWPQHIHWQPLWKCDLQNSNSFPEGHQLCHADTHPSDALFSAPNKFSAHFKTVHRKFCSDEDYAPKEGNSVEEGDSLETSRRVAHKTVLLSEDTISSIAKGSIVEHFPEANVCPLCRMKPKGMENQEYSSSGISPRVSTEMENHIAEHLQNIMILSLRLLDSQDTESYDFMPHGSMTPTESCHRSLSEFHGEGSDSSEHSSSRFGLTAEDNRETAGPIFQEPPESVPQDWSTVTNDLWRNYPGLNSDPENDSILRNIQLGQKKQRLRKSRELTVYDYTIGWIGEWFNGESVVLDEWHHDPRGLRFDSYLYEYRFGRIGKHNVVITDIQAAFGNSFTVYGIRDLIEQLQSTFPALRFWFIFDTIRSSLPIPNIRFGDIIVGQLEKTSLSGAPAPRRFRQDMISFAAPAARPDYPNLTIESIGARGSPNTLPPIAREGILKTQTLPPEVLGGEILVNMKEFQEKAAFLTHELKGPGGRGYMSLAKFPPDINSGFDTIPKNYDDKPFPNSPPVYWLPRWAVAKVLQYLSPTEIITAIQNIKPFRTGLAFWNSGEIKFDGEQLSYLYSWNNYALSIAESESSTFQTPDVRDQIINDFDKQLESLLKTTRFPLPLTNFNICWIEFQYIDPGNGDHELIWEELGTMLSSIPKIMRTIKHFCVDIANTSSEPFSERDFGIILNNEVFTACRLLHDVVSSAEELREPKNRDEEPVYDLHRAVHWITEFGTRGIESLKVIMEPDTGVIARYLAIGISEVKTVDDFKKEVNKFVEDSKLGRLFPPQSTYIKNVVDKAVSLGRDPSNPLDTKDLARIALYQLVIYCDDSGSMRQGTRRDDLKDLVKRIAIVTSRVAPDGEGVEIRFINRPTAPHYSKPRLEAIDSIMAEVTWDGWTPIGTNLKEKVLEPLIYSKLRLNSNALTRPVLIYTIAGGCPEEGPMSKETRDTLKENIVECGRVLVQHGYHVDAQIGDDEEATTWLDDLRDAGLDDVLYCATERLDDKYRELRRTPRKLEQWLLKELISPILDAGER</sequence>
<evidence type="ECO:0000313" key="2">
    <source>
        <dbReference type="EMBL" id="KAF3214009.1"/>
    </source>
</evidence>
<accession>A0A7C8QLN6</accession>
<evidence type="ECO:0000313" key="3">
    <source>
        <dbReference type="Proteomes" id="UP000472727"/>
    </source>
</evidence>
<dbReference type="PANTHER" id="PTHR34706">
    <property type="entry name" value="SLR1338 PROTEIN"/>
    <property type="match status" value="1"/>
</dbReference>
<dbReference type="Proteomes" id="UP000472727">
    <property type="component" value="Unassembled WGS sequence"/>
</dbReference>
<organism evidence="2 3">
    <name type="scientific">Orbilia oligospora</name>
    <name type="common">Nematode-trapping fungus</name>
    <name type="synonym">Arthrobotrys oligospora</name>
    <dbReference type="NCBI Taxonomy" id="2813651"/>
    <lineage>
        <taxon>Eukaryota</taxon>
        <taxon>Fungi</taxon>
        <taxon>Dikarya</taxon>
        <taxon>Ascomycota</taxon>
        <taxon>Pezizomycotina</taxon>
        <taxon>Orbiliomycetes</taxon>
        <taxon>Orbiliales</taxon>
        <taxon>Orbiliaceae</taxon>
        <taxon>Orbilia</taxon>
    </lineage>
</organism>
<comment type="caution">
    <text evidence="2">The sequence shown here is derived from an EMBL/GenBank/DDBJ whole genome shotgun (WGS) entry which is preliminary data.</text>
</comment>
<feature type="compositionally biased region" description="Basic and acidic residues" evidence="1">
    <location>
        <begin position="554"/>
        <end position="574"/>
    </location>
</feature>
<dbReference type="PANTHER" id="PTHR34706:SF3">
    <property type="entry name" value="ANKYRIN REPEAT PROTEIN (AFU_ORTHOLOGUE AFUA_7G06200)"/>
    <property type="match status" value="1"/>
</dbReference>
<gene>
    <name evidence="2" type="ORF">TWF106_009362</name>
</gene>
<evidence type="ECO:0000256" key="1">
    <source>
        <dbReference type="SAM" id="MobiDB-lite"/>
    </source>
</evidence>
<feature type="region of interest" description="Disordered" evidence="1">
    <location>
        <begin position="548"/>
        <end position="578"/>
    </location>
</feature>
<protein>
    <recommendedName>
        <fullName evidence="4">VWFA domain-containing protein</fullName>
    </recommendedName>
</protein>
<reference evidence="2 3" key="1">
    <citation type="submission" date="2019-06" db="EMBL/GenBank/DDBJ databases">
        <authorList>
            <person name="Palmer J.M."/>
        </authorList>
    </citation>
    <scope>NUCLEOTIDE SEQUENCE [LARGE SCALE GENOMIC DNA]</scope>
    <source>
        <strain evidence="2 3">TWF106</strain>
    </source>
</reference>
<name>A0A7C8QLN6_ORBOL</name>
<evidence type="ECO:0008006" key="4">
    <source>
        <dbReference type="Google" id="ProtNLM"/>
    </source>
</evidence>